<keyword evidence="5" id="KW-1185">Reference proteome</keyword>
<dbReference type="GO" id="GO:0004519">
    <property type="term" value="F:endonuclease activity"/>
    <property type="evidence" value="ECO:0007669"/>
    <property type="project" value="UniProtKB-KW"/>
</dbReference>
<dbReference type="InterPro" id="IPR006935">
    <property type="entry name" value="Helicase/UvrB_N"/>
</dbReference>
<dbReference type="SMART" id="SM00974">
    <property type="entry name" value="T5orf172"/>
    <property type="match status" value="1"/>
</dbReference>
<dbReference type="GO" id="GO:0003677">
    <property type="term" value="F:DNA binding"/>
    <property type="evidence" value="ECO:0007669"/>
    <property type="project" value="InterPro"/>
</dbReference>
<sequence>MSLNIQTSQQIEPKIYAYITPDNIKKQGWIKIGYTENDTETRIKQQTHTAGIKPIILWEHEARFDGGGYFKDYDFHSYLTKNGVKREKGTEWFLFNGGQDEALNYFYNFKHKNYKGINKKSASEYILRDEQKNAVEQTMEYFTHYQDEFLWNAKPRFGKTLTTYDLVRKMDLQKVLIVTNRPSIANSWFDDYEKYISWQTSFYFVSESSSLKDRVTLTRQEFKEKLDADIDAKCIEFVSLQDLKGSKYFGGNLDKLEWIAHLEWDMLIIDEAHEAIDTFKTDIAFDKIKRKFTLHLSGTPFKALASGKFNENQIFNWTYEDEQLAKKNWNRLENNPYETLPKLNMYTYQMSSMISDRINEGAQIDKENMDYAFDLNEFFATNDKGQFIHKADVEKWLDTLTKGEKYPFSTHKQRNELKHTLWLLDRVASARALQSLLKQHPTFENYEIILAAGDGKAEGDYVVTTDTSLNKVKNAIKKHDKTITLSVGQLTTGITIPEWTAVLMLSNMKSPALYMQAAFRAQNPYEWTINDGQNEIRYKKEDAYVFDFAPERTLIIFDEFANNLSTKTNNGKGTLEERKVNIKRLLNFFPVIGEDQDGKMIELSAEQVMSIPKTIKATEVVKRGFMSNLLFSNISNIFSAPSAALDILNRLPEEKQGKSEKVESIIDTNEVEVDDQGEVKVSNELVISKTDAIFGEKVFDFNNHFEESEIDLSTDRETKLIAKNVSQLLKPHITEVQAEYQLSNKTTNRVVNQIQQEIEYEVKRLNTETNIKKAHLENEYKKSLEEAVTTKERIDVKDSFTDNLEQLLKQHTSDLATQVNTKVEELKKDIVYEEERKIEEKKKNTIQDEIRSRLRGFSRTIPSFIMAYGDDNLTLNNFDQYTPENVFEEVTGITLEEFKFLRDGGTYTEEGVIKQFKGGLFDEVVFNESIKEFLNKKVQLANYFEDNKEDIFDYIPPQKTNQIFTPKKVVIKMVDDLENENPGIYDDSSKTFSDLYMKSGLYITEIVKRLFNSDIIKNKIPDDHERLKHILENQVYGLAPSEIIYNIATNFIFGNLDKEISRKNFKHFDIVPHTKTGNVEEVLSDLFEKN</sequence>
<feature type="coiled-coil region" evidence="1">
    <location>
        <begin position="766"/>
        <end position="793"/>
    </location>
</feature>
<dbReference type="EMBL" id="SCWD01000001">
    <property type="protein sequence ID" value="TDM04690.1"/>
    <property type="molecule type" value="Genomic_DNA"/>
</dbReference>
<dbReference type="OrthoDB" id="9813673at2"/>
<evidence type="ECO:0000256" key="1">
    <source>
        <dbReference type="SAM" id="Coils"/>
    </source>
</evidence>
<dbReference type="GO" id="GO:0005829">
    <property type="term" value="C:cytosol"/>
    <property type="evidence" value="ECO:0007669"/>
    <property type="project" value="TreeGrafter"/>
</dbReference>
<name>A0A9Q8CM65_9STAP</name>
<dbReference type="AlphaFoldDB" id="A0A9Q8CM65"/>
<dbReference type="InterPro" id="IPR050742">
    <property type="entry name" value="Helicase_Restrict-Modif_Enz"/>
</dbReference>
<gene>
    <name evidence="4" type="ORF">ERX40_05890</name>
</gene>
<dbReference type="InterPro" id="IPR018306">
    <property type="entry name" value="Phage_T5_Orf172_DNA-bd"/>
</dbReference>
<accession>A0A9Q8CM65</accession>
<dbReference type="GO" id="GO:0016787">
    <property type="term" value="F:hydrolase activity"/>
    <property type="evidence" value="ECO:0007669"/>
    <property type="project" value="InterPro"/>
</dbReference>
<keyword evidence="4" id="KW-0378">Hydrolase</keyword>
<dbReference type="PANTHER" id="PTHR47396">
    <property type="entry name" value="TYPE I RESTRICTION ENZYME ECOKI R PROTEIN"/>
    <property type="match status" value="1"/>
</dbReference>
<dbReference type="Pfam" id="PF04851">
    <property type="entry name" value="ResIII"/>
    <property type="match status" value="1"/>
</dbReference>
<keyword evidence="4" id="KW-0255">Endonuclease</keyword>
<proteinExistence type="predicted"/>
<evidence type="ECO:0000259" key="2">
    <source>
        <dbReference type="SMART" id="SM00487"/>
    </source>
</evidence>
<dbReference type="InterPro" id="IPR014001">
    <property type="entry name" value="Helicase_ATP-bd"/>
</dbReference>
<evidence type="ECO:0000259" key="3">
    <source>
        <dbReference type="SMART" id="SM00974"/>
    </source>
</evidence>
<dbReference type="InterPro" id="IPR027417">
    <property type="entry name" value="P-loop_NTPase"/>
</dbReference>
<comment type="caution">
    <text evidence="4">The sequence shown here is derived from an EMBL/GenBank/DDBJ whole genome shotgun (WGS) entry which is preliminary data.</text>
</comment>
<reference evidence="4 5" key="1">
    <citation type="submission" date="2019-01" db="EMBL/GenBank/DDBJ databases">
        <title>Draft genome sequences of the type strains of six Macrococcus species.</title>
        <authorList>
            <person name="Mazhar S."/>
            <person name="Altermann E."/>
            <person name="Hill C."/>
            <person name="Mcauliffe O."/>
        </authorList>
    </citation>
    <scope>NUCLEOTIDE SEQUENCE [LARGE SCALE GENOMIC DNA]</scope>
    <source>
        <strain evidence="4 5">ATCC 51828</strain>
    </source>
</reference>
<feature type="domain" description="Bacteriophage T5 Orf172 DNA-binding" evidence="3">
    <location>
        <begin position="24"/>
        <end position="106"/>
    </location>
</feature>
<keyword evidence="1" id="KW-0175">Coiled coil</keyword>
<organism evidence="4 5">
    <name type="scientific">Macrococcus carouselicus</name>
    <dbReference type="NCBI Taxonomy" id="69969"/>
    <lineage>
        <taxon>Bacteria</taxon>
        <taxon>Bacillati</taxon>
        <taxon>Bacillota</taxon>
        <taxon>Bacilli</taxon>
        <taxon>Bacillales</taxon>
        <taxon>Staphylococcaceae</taxon>
        <taxon>Macrococcus</taxon>
    </lineage>
</organism>
<keyword evidence="4" id="KW-0540">Nuclease</keyword>
<feature type="domain" description="Helicase ATP-binding" evidence="2">
    <location>
        <begin position="123"/>
        <end position="330"/>
    </location>
</feature>
<evidence type="ECO:0000313" key="4">
    <source>
        <dbReference type="EMBL" id="TDM04690.1"/>
    </source>
</evidence>
<dbReference type="PANTHER" id="PTHR47396:SF1">
    <property type="entry name" value="ATP-DEPENDENT HELICASE IRC3-RELATED"/>
    <property type="match status" value="1"/>
</dbReference>
<dbReference type="RefSeq" id="WP_133417549.1">
    <property type="nucleotide sequence ID" value="NZ_SCWD01000001.1"/>
</dbReference>
<protein>
    <submittedName>
        <fullName evidence="4">Restriction endonuclease</fullName>
    </submittedName>
</protein>
<dbReference type="SUPFAM" id="SSF52540">
    <property type="entry name" value="P-loop containing nucleoside triphosphate hydrolases"/>
    <property type="match status" value="2"/>
</dbReference>
<evidence type="ECO:0000313" key="5">
    <source>
        <dbReference type="Proteomes" id="UP000295280"/>
    </source>
</evidence>
<dbReference type="SMART" id="SM00487">
    <property type="entry name" value="DEXDc"/>
    <property type="match status" value="1"/>
</dbReference>
<dbReference type="Proteomes" id="UP000295280">
    <property type="component" value="Unassembled WGS sequence"/>
</dbReference>
<dbReference type="Gene3D" id="3.40.50.300">
    <property type="entry name" value="P-loop containing nucleotide triphosphate hydrolases"/>
    <property type="match status" value="2"/>
</dbReference>
<dbReference type="GO" id="GO:0005524">
    <property type="term" value="F:ATP binding"/>
    <property type="evidence" value="ECO:0007669"/>
    <property type="project" value="InterPro"/>
</dbReference>